<dbReference type="Proteomes" id="UP000092993">
    <property type="component" value="Unassembled WGS sequence"/>
</dbReference>
<feature type="compositionally biased region" description="Polar residues" evidence="1">
    <location>
        <begin position="20"/>
        <end position="32"/>
    </location>
</feature>
<feature type="compositionally biased region" description="Polar residues" evidence="1">
    <location>
        <begin position="163"/>
        <end position="184"/>
    </location>
</feature>
<name>A0A1C7M6W8_GRIFR</name>
<feature type="compositionally biased region" description="Polar residues" evidence="1">
    <location>
        <begin position="49"/>
        <end position="65"/>
    </location>
</feature>
<feature type="compositionally biased region" description="Polar residues" evidence="1">
    <location>
        <begin position="144"/>
        <end position="154"/>
    </location>
</feature>
<evidence type="ECO:0000313" key="2">
    <source>
        <dbReference type="EMBL" id="OBZ72119.1"/>
    </source>
</evidence>
<gene>
    <name evidence="2" type="ORF">A0H81_07805</name>
</gene>
<feature type="compositionally biased region" description="Low complexity" evidence="1">
    <location>
        <begin position="212"/>
        <end position="224"/>
    </location>
</feature>
<protein>
    <submittedName>
        <fullName evidence="2">Uncharacterized protein</fullName>
    </submittedName>
</protein>
<feature type="compositionally biased region" description="Low complexity" evidence="1">
    <location>
        <begin position="272"/>
        <end position="284"/>
    </location>
</feature>
<feature type="compositionally biased region" description="Acidic residues" evidence="1">
    <location>
        <begin position="238"/>
        <end position="252"/>
    </location>
</feature>
<feature type="region of interest" description="Disordered" evidence="1">
    <location>
        <begin position="1"/>
        <end position="65"/>
    </location>
</feature>
<sequence length="406" mass="43926">MSIHQRSSRTVTEDMLPMSSFPSSRSVTTQSRYSDDDLSYATPMETDSEQQVPRPSVSVSLSEYSAASPTASAFHDALFGSAYRPPSSLSRRSYVPSIAPMQQPEIAVSPPICLSPPPRVSSTALPTVLPPPPRSPARKPICRPSTSSCASHTSPEPGRRSRASTAPSFTSESAQYDTVHTSNTPPVPLLPLAERRGQGPSLSLQIPSDSISPSLHSAPAPASPDFFDRIQSHPNAMDDLETSDESDDEENAREETATVFVEPRTQAVSNRASSSSSPHASPSSFAITEPLPRFELDRKKPIGNIPLRNNFFAARKKGMKGNTNTPLLPIGRTSSSSVHAFGIGEAGTSSHPAQRKRPATATEAEDRVRRWQRESLQKFDGMLVQHLAAERDTIKRITSNISNSKS</sequence>
<evidence type="ECO:0000313" key="3">
    <source>
        <dbReference type="Proteomes" id="UP000092993"/>
    </source>
</evidence>
<dbReference type="OrthoDB" id="3261862at2759"/>
<dbReference type="AlphaFoldDB" id="A0A1C7M6W8"/>
<evidence type="ECO:0000256" key="1">
    <source>
        <dbReference type="SAM" id="MobiDB-lite"/>
    </source>
</evidence>
<feature type="region of interest" description="Disordered" evidence="1">
    <location>
        <begin position="343"/>
        <end position="368"/>
    </location>
</feature>
<comment type="caution">
    <text evidence="2">The sequence shown here is derived from an EMBL/GenBank/DDBJ whole genome shotgun (WGS) entry which is preliminary data.</text>
</comment>
<dbReference type="EMBL" id="LUGG01000009">
    <property type="protein sequence ID" value="OBZ72119.1"/>
    <property type="molecule type" value="Genomic_DNA"/>
</dbReference>
<proteinExistence type="predicted"/>
<feature type="region of interest" description="Disordered" evidence="1">
    <location>
        <begin position="108"/>
        <end position="286"/>
    </location>
</feature>
<organism evidence="2 3">
    <name type="scientific">Grifola frondosa</name>
    <name type="common">Maitake</name>
    <name type="synonym">Polyporus frondosus</name>
    <dbReference type="NCBI Taxonomy" id="5627"/>
    <lineage>
        <taxon>Eukaryota</taxon>
        <taxon>Fungi</taxon>
        <taxon>Dikarya</taxon>
        <taxon>Basidiomycota</taxon>
        <taxon>Agaricomycotina</taxon>
        <taxon>Agaricomycetes</taxon>
        <taxon>Polyporales</taxon>
        <taxon>Grifolaceae</taxon>
        <taxon>Grifola</taxon>
    </lineage>
</organism>
<reference evidence="2 3" key="1">
    <citation type="submission" date="2016-03" db="EMBL/GenBank/DDBJ databases">
        <title>Whole genome sequencing of Grifola frondosa 9006-11.</title>
        <authorList>
            <person name="Min B."/>
            <person name="Park H."/>
            <person name="Kim J.-G."/>
            <person name="Cho H."/>
            <person name="Oh Y.-L."/>
            <person name="Kong W.-S."/>
            <person name="Choi I.-G."/>
        </authorList>
    </citation>
    <scope>NUCLEOTIDE SEQUENCE [LARGE SCALE GENOMIC DNA]</scope>
    <source>
        <strain evidence="2 3">9006-11</strain>
    </source>
</reference>
<keyword evidence="3" id="KW-1185">Reference proteome</keyword>
<accession>A0A1C7M6W8</accession>
<feature type="compositionally biased region" description="Polar residues" evidence="1">
    <location>
        <begin position="200"/>
        <end position="211"/>
    </location>
</feature>
<feature type="compositionally biased region" description="Polar residues" evidence="1">
    <location>
        <begin position="1"/>
        <end position="10"/>
    </location>
</feature>